<evidence type="ECO:0000313" key="2">
    <source>
        <dbReference type="Proteomes" id="UP000275408"/>
    </source>
</evidence>
<name>A0A3M6UKW6_POCDA</name>
<sequence length="109" mass="12370">MICCSKTLQGLGRVRSTNTFQCGSAFWKTTRPRSKYNSGCSMEFKGSNYDSLVPPRKHLKNHHSCKLFTEFISKTLVERVRTGAVRVWGRVGTVEPPWVVLPITIKPNK</sequence>
<dbReference type="EMBL" id="RCHS01001291">
    <property type="protein sequence ID" value="RMX54262.1"/>
    <property type="molecule type" value="Genomic_DNA"/>
</dbReference>
<dbReference type="Proteomes" id="UP000275408">
    <property type="component" value="Unassembled WGS sequence"/>
</dbReference>
<organism evidence="1 2">
    <name type="scientific">Pocillopora damicornis</name>
    <name type="common">Cauliflower coral</name>
    <name type="synonym">Millepora damicornis</name>
    <dbReference type="NCBI Taxonomy" id="46731"/>
    <lineage>
        <taxon>Eukaryota</taxon>
        <taxon>Metazoa</taxon>
        <taxon>Cnidaria</taxon>
        <taxon>Anthozoa</taxon>
        <taxon>Hexacorallia</taxon>
        <taxon>Scleractinia</taxon>
        <taxon>Astrocoeniina</taxon>
        <taxon>Pocilloporidae</taxon>
        <taxon>Pocillopora</taxon>
    </lineage>
</organism>
<gene>
    <name evidence="1" type="ORF">pdam_00023252</name>
</gene>
<accession>A0A3M6UKW6</accession>
<proteinExistence type="predicted"/>
<protein>
    <submittedName>
        <fullName evidence="1">Uncharacterized protein</fullName>
    </submittedName>
</protein>
<reference evidence="1 2" key="1">
    <citation type="journal article" date="2018" name="Sci. Rep.">
        <title>Comparative analysis of the Pocillopora damicornis genome highlights role of immune system in coral evolution.</title>
        <authorList>
            <person name="Cunning R."/>
            <person name="Bay R.A."/>
            <person name="Gillette P."/>
            <person name="Baker A.C."/>
            <person name="Traylor-Knowles N."/>
        </authorList>
    </citation>
    <scope>NUCLEOTIDE SEQUENCE [LARGE SCALE GENOMIC DNA]</scope>
    <source>
        <strain evidence="1">RSMAS</strain>
        <tissue evidence="1">Whole animal</tissue>
    </source>
</reference>
<dbReference type="AlphaFoldDB" id="A0A3M6UKW6"/>
<keyword evidence="2" id="KW-1185">Reference proteome</keyword>
<comment type="caution">
    <text evidence="1">The sequence shown here is derived from an EMBL/GenBank/DDBJ whole genome shotgun (WGS) entry which is preliminary data.</text>
</comment>
<evidence type="ECO:0000313" key="1">
    <source>
        <dbReference type="EMBL" id="RMX54262.1"/>
    </source>
</evidence>